<reference evidence="1 2" key="1">
    <citation type="submission" date="2021-06" db="EMBL/GenBank/DDBJ databases">
        <authorList>
            <person name="Kallberg Y."/>
            <person name="Tangrot J."/>
            <person name="Rosling A."/>
        </authorList>
    </citation>
    <scope>NUCLEOTIDE SEQUENCE [LARGE SCALE GENOMIC DNA]</scope>
    <source>
        <strain evidence="1 2">120-4 pot B 10/14</strain>
    </source>
</reference>
<comment type="caution">
    <text evidence="1">The sequence shown here is derived from an EMBL/GenBank/DDBJ whole genome shotgun (WGS) entry which is preliminary data.</text>
</comment>
<evidence type="ECO:0000313" key="1">
    <source>
        <dbReference type="EMBL" id="CAG8840273.1"/>
    </source>
</evidence>
<name>A0ABN7WV73_GIGMA</name>
<feature type="non-terminal residue" evidence="1">
    <location>
        <position position="1"/>
    </location>
</feature>
<dbReference type="EMBL" id="CAJVQB010062481">
    <property type="protein sequence ID" value="CAG8840273.1"/>
    <property type="molecule type" value="Genomic_DNA"/>
</dbReference>
<organism evidence="1 2">
    <name type="scientific">Gigaspora margarita</name>
    <dbReference type="NCBI Taxonomy" id="4874"/>
    <lineage>
        <taxon>Eukaryota</taxon>
        <taxon>Fungi</taxon>
        <taxon>Fungi incertae sedis</taxon>
        <taxon>Mucoromycota</taxon>
        <taxon>Glomeromycotina</taxon>
        <taxon>Glomeromycetes</taxon>
        <taxon>Diversisporales</taxon>
        <taxon>Gigasporaceae</taxon>
        <taxon>Gigaspora</taxon>
    </lineage>
</organism>
<gene>
    <name evidence="1" type="ORF">GMARGA_LOCUS34834</name>
</gene>
<keyword evidence="2" id="KW-1185">Reference proteome</keyword>
<dbReference type="Proteomes" id="UP000789901">
    <property type="component" value="Unassembled WGS sequence"/>
</dbReference>
<proteinExistence type="predicted"/>
<sequence>ACHGLGGTGVIGKCFGPDALYAWVADRADYIDVKNAARVESIPL</sequence>
<accession>A0ABN7WV73</accession>
<protein>
    <submittedName>
        <fullName evidence="1">32711_t:CDS:1</fullName>
    </submittedName>
</protein>
<evidence type="ECO:0000313" key="2">
    <source>
        <dbReference type="Proteomes" id="UP000789901"/>
    </source>
</evidence>